<dbReference type="PROSITE" id="PS50192">
    <property type="entry name" value="T_SNARE"/>
    <property type="match status" value="1"/>
</dbReference>
<accession>A0A183JEH6</accession>
<keyword evidence="2" id="KW-0472">Membrane</keyword>
<dbReference type="GO" id="GO:0006886">
    <property type="term" value="P:intracellular protein transport"/>
    <property type="evidence" value="ECO:0007669"/>
    <property type="project" value="TreeGrafter"/>
</dbReference>
<dbReference type="PANTHER" id="PTHR19957">
    <property type="entry name" value="SYNTAXIN"/>
    <property type="match status" value="1"/>
</dbReference>
<comment type="similarity">
    <text evidence="1">Belongs to the syntaxin family.</text>
</comment>
<keyword evidence="2" id="KW-1133">Transmembrane helix</keyword>
<dbReference type="STRING" id="6186.A0A183JEH6"/>
<name>A0A183JEH6_9TREM</name>
<dbReference type="GO" id="GO:0031201">
    <property type="term" value="C:SNARE complex"/>
    <property type="evidence" value="ECO:0007669"/>
    <property type="project" value="TreeGrafter"/>
</dbReference>
<dbReference type="AlphaFoldDB" id="A0A183JEH6"/>
<gene>
    <name evidence="4" type="ORF">SCUD_LOCUS1089</name>
</gene>
<dbReference type="InterPro" id="IPR010989">
    <property type="entry name" value="SNARE"/>
</dbReference>
<organism evidence="6">
    <name type="scientific">Schistosoma curassoni</name>
    <dbReference type="NCBI Taxonomy" id="6186"/>
    <lineage>
        <taxon>Eukaryota</taxon>
        <taxon>Metazoa</taxon>
        <taxon>Spiralia</taxon>
        <taxon>Lophotrochozoa</taxon>
        <taxon>Platyhelminthes</taxon>
        <taxon>Trematoda</taxon>
        <taxon>Digenea</taxon>
        <taxon>Strigeidida</taxon>
        <taxon>Schistosomatoidea</taxon>
        <taxon>Schistosomatidae</taxon>
        <taxon>Schistosoma</taxon>
    </lineage>
</organism>
<evidence type="ECO:0000256" key="2">
    <source>
        <dbReference type="SAM" id="Phobius"/>
    </source>
</evidence>
<dbReference type="InterPro" id="IPR000727">
    <property type="entry name" value="T_SNARE_dom"/>
</dbReference>
<evidence type="ECO:0000313" key="5">
    <source>
        <dbReference type="Proteomes" id="UP000279833"/>
    </source>
</evidence>
<dbReference type="GO" id="GO:0005484">
    <property type="term" value="F:SNAP receptor activity"/>
    <property type="evidence" value="ECO:0007669"/>
    <property type="project" value="TreeGrafter"/>
</dbReference>
<dbReference type="WBParaSite" id="SCUD_0000108801-mRNA-1">
    <property type="protein sequence ID" value="SCUD_0000108801-mRNA-1"/>
    <property type="gene ID" value="SCUD_0000108801"/>
</dbReference>
<reference evidence="6" key="1">
    <citation type="submission" date="2016-06" db="UniProtKB">
        <authorList>
            <consortium name="WormBaseParasite"/>
        </authorList>
    </citation>
    <scope>IDENTIFICATION</scope>
</reference>
<evidence type="ECO:0000313" key="6">
    <source>
        <dbReference type="WBParaSite" id="SCUD_0000108801-mRNA-1"/>
    </source>
</evidence>
<dbReference type="SUPFAM" id="SSF47661">
    <property type="entry name" value="t-snare proteins"/>
    <property type="match status" value="1"/>
</dbReference>
<sequence>IYCINGKRARNSDDLYKLQVLKNLINYLFSYFLEEPLEQKHISLESKADIQRAHEMEQLESDIVQVNELFTTLATYIHDQGTLVDSIGDNIEVAYEQVGFLQFITATKHRKSARRKKCICLGLILLILFILALAIGLSLRQ</sequence>
<evidence type="ECO:0000313" key="4">
    <source>
        <dbReference type="EMBL" id="VDO65544.1"/>
    </source>
</evidence>
<dbReference type="GO" id="GO:0000149">
    <property type="term" value="F:SNARE binding"/>
    <property type="evidence" value="ECO:0007669"/>
    <property type="project" value="TreeGrafter"/>
</dbReference>
<evidence type="ECO:0000256" key="1">
    <source>
        <dbReference type="ARBA" id="ARBA00009063"/>
    </source>
</evidence>
<dbReference type="InterPro" id="IPR045242">
    <property type="entry name" value="Syntaxin"/>
</dbReference>
<keyword evidence="2" id="KW-0812">Transmembrane</keyword>
<proteinExistence type="inferred from homology"/>
<feature type="domain" description="T-SNARE coiled-coil homology" evidence="3">
    <location>
        <begin position="46"/>
        <end position="92"/>
    </location>
</feature>
<dbReference type="Proteomes" id="UP000279833">
    <property type="component" value="Unassembled WGS sequence"/>
</dbReference>
<dbReference type="EMBL" id="UZAK01000843">
    <property type="protein sequence ID" value="VDO65544.1"/>
    <property type="molecule type" value="Genomic_DNA"/>
</dbReference>
<dbReference type="GO" id="GO:0012505">
    <property type="term" value="C:endomembrane system"/>
    <property type="evidence" value="ECO:0007669"/>
    <property type="project" value="TreeGrafter"/>
</dbReference>
<reference evidence="4 5" key="2">
    <citation type="submission" date="2018-11" db="EMBL/GenBank/DDBJ databases">
        <authorList>
            <consortium name="Pathogen Informatics"/>
        </authorList>
    </citation>
    <scope>NUCLEOTIDE SEQUENCE [LARGE SCALE GENOMIC DNA]</scope>
    <source>
        <strain evidence="4">Dakar</strain>
        <strain evidence="5">Dakar, Senegal</strain>
    </source>
</reference>
<dbReference type="Gene3D" id="1.20.5.110">
    <property type="match status" value="1"/>
</dbReference>
<evidence type="ECO:0000259" key="3">
    <source>
        <dbReference type="PROSITE" id="PS50192"/>
    </source>
</evidence>
<protein>
    <submittedName>
        <fullName evidence="6">t-SNARE coiled-coil homology domain-containing protein</fullName>
    </submittedName>
</protein>
<dbReference type="GO" id="GO:0006906">
    <property type="term" value="P:vesicle fusion"/>
    <property type="evidence" value="ECO:0007669"/>
    <property type="project" value="TreeGrafter"/>
</dbReference>
<feature type="transmembrane region" description="Helical" evidence="2">
    <location>
        <begin position="118"/>
        <end position="139"/>
    </location>
</feature>
<dbReference type="GO" id="GO:0048278">
    <property type="term" value="P:vesicle docking"/>
    <property type="evidence" value="ECO:0007669"/>
    <property type="project" value="TreeGrafter"/>
</dbReference>
<keyword evidence="5" id="KW-1185">Reference proteome</keyword>